<reference evidence="1 2" key="1">
    <citation type="submission" date="2024-09" db="EMBL/GenBank/DDBJ databases">
        <title>The Natural Products Discovery Center: Release of the First 8490 Sequenced Strains for Exploring Actinobacteria Biosynthetic Diversity.</title>
        <authorList>
            <person name="Kalkreuter E."/>
            <person name="Kautsar S.A."/>
            <person name="Yang D."/>
            <person name="Bader C.D."/>
            <person name="Teijaro C.N."/>
            <person name="Fluegel L."/>
            <person name="Davis C.M."/>
            <person name="Simpson J.R."/>
            <person name="Lauterbach L."/>
            <person name="Steele A.D."/>
            <person name="Gui C."/>
            <person name="Meng S."/>
            <person name="Li G."/>
            <person name="Viehrig K."/>
            <person name="Ye F."/>
            <person name="Su P."/>
            <person name="Kiefer A.F."/>
            <person name="Nichols A."/>
            <person name="Cepeda A.J."/>
            <person name="Yan W."/>
            <person name="Fan B."/>
            <person name="Jiang Y."/>
            <person name="Adhikari A."/>
            <person name="Zheng C.-J."/>
            <person name="Schuster L."/>
            <person name="Cowan T.M."/>
            <person name="Smanski M.J."/>
            <person name="Chevrette M.G."/>
            <person name="De Carvalho L.P.S."/>
            <person name="Shen B."/>
        </authorList>
    </citation>
    <scope>NUCLEOTIDE SEQUENCE [LARGE SCALE GENOMIC DNA]</scope>
    <source>
        <strain evidence="1 2">NPDC058348</strain>
    </source>
</reference>
<comment type="caution">
    <text evidence="1">The sequence shown here is derived from an EMBL/GenBank/DDBJ whole genome shotgun (WGS) entry which is preliminary data.</text>
</comment>
<evidence type="ECO:0000313" key="2">
    <source>
        <dbReference type="Proteomes" id="UP001598448"/>
    </source>
</evidence>
<proteinExistence type="predicted"/>
<dbReference type="RefSeq" id="WP_386707618.1">
    <property type="nucleotide sequence ID" value="NZ_JBHXIJ010000006.1"/>
</dbReference>
<gene>
    <name evidence="1" type="ORF">ACFWJN_02145</name>
</gene>
<sequence>MPAALGLAVGVVGGVVLLGVAGCLGSWFGVVELGFWFVCGLRPSVELGVVGVVGVEGV</sequence>
<protein>
    <submittedName>
        <fullName evidence="1">Uncharacterized protein</fullName>
    </submittedName>
</protein>
<accession>A0ABW6FDP1</accession>
<name>A0ABW6FDP1_9ACTN</name>
<evidence type="ECO:0000313" key="1">
    <source>
        <dbReference type="EMBL" id="MFD5097776.1"/>
    </source>
</evidence>
<dbReference type="EMBL" id="JBHXIJ010000006">
    <property type="protein sequence ID" value="MFD5097776.1"/>
    <property type="molecule type" value="Genomic_DNA"/>
</dbReference>
<organism evidence="1 2">
    <name type="scientific">Streptomyces albidochromogenes</name>
    <dbReference type="NCBI Taxonomy" id="329524"/>
    <lineage>
        <taxon>Bacteria</taxon>
        <taxon>Bacillati</taxon>
        <taxon>Actinomycetota</taxon>
        <taxon>Actinomycetes</taxon>
        <taxon>Kitasatosporales</taxon>
        <taxon>Streptomycetaceae</taxon>
        <taxon>Streptomyces</taxon>
    </lineage>
</organism>
<dbReference type="Proteomes" id="UP001598448">
    <property type="component" value="Unassembled WGS sequence"/>
</dbReference>
<keyword evidence="2" id="KW-1185">Reference proteome</keyword>